<proteinExistence type="predicted"/>
<protein>
    <submittedName>
        <fullName evidence="1">Uncharacterized protein</fullName>
    </submittedName>
</protein>
<name>A0A0E9PZC0_ANGAN</name>
<dbReference type="EMBL" id="GBXM01098753">
    <property type="protein sequence ID" value="JAH09824.1"/>
    <property type="molecule type" value="Transcribed_RNA"/>
</dbReference>
<organism evidence="1">
    <name type="scientific">Anguilla anguilla</name>
    <name type="common">European freshwater eel</name>
    <name type="synonym">Muraena anguilla</name>
    <dbReference type="NCBI Taxonomy" id="7936"/>
    <lineage>
        <taxon>Eukaryota</taxon>
        <taxon>Metazoa</taxon>
        <taxon>Chordata</taxon>
        <taxon>Craniata</taxon>
        <taxon>Vertebrata</taxon>
        <taxon>Euteleostomi</taxon>
        <taxon>Actinopterygii</taxon>
        <taxon>Neopterygii</taxon>
        <taxon>Teleostei</taxon>
        <taxon>Anguilliformes</taxon>
        <taxon>Anguillidae</taxon>
        <taxon>Anguilla</taxon>
    </lineage>
</organism>
<evidence type="ECO:0000313" key="1">
    <source>
        <dbReference type="EMBL" id="JAH09824.1"/>
    </source>
</evidence>
<reference evidence="1" key="1">
    <citation type="submission" date="2014-11" db="EMBL/GenBank/DDBJ databases">
        <authorList>
            <person name="Amaro Gonzalez C."/>
        </authorList>
    </citation>
    <scope>NUCLEOTIDE SEQUENCE</scope>
</reference>
<accession>A0A0E9PZC0</accession>
<reference evidence="1" key="2">
    <citation type="journal article" date="2015" name="Fish Shellfish Immunol.">
        <title>Early steps in the European eel (Anguilla anguilla)-Vibrio vulnificus interaction in the gills: Role of the RtxA13 toxin.</title>
        <authorList>
            <person name="Callol A."/>
            <person name="Pajuelo D."/>
            <person name="Ebbesson L."/>
            <person name="Teles M."/>
            <person name="MacKenzie S."/>
            <person name="Amaro C."/>
        </authorList>
    </citation>
    <scope>NUCLEOTIDE SEQUENCE</scope>
</reference>
<sequence>MDIYCHLTTLLPHATLFCEDGNQVYGIPWLTSKYYHHGNRELAVKFK</sequence>
<dbReference type="AlphaFoldDB" id="A0A0E9PZC0"/>